<protein>
    <recommendedName>
        <fullName evidence="2">AMP-dependent synthetase/ligase domain-containing protein</fullName>
    </recommendedName>
</protein>
<proteinExistence type="predicted"/>
<dbReference type="PANTHER" id="PTHR45527:SF1">
    <property type="entry name" value="FATTY ACID SYNTHASE"/>
    <property type="match status" value="1"/>
</dbReference>
<dbReference type="PANTHER" id="PTHR45527">
    <property type="entry name" value="NONRIBOSOMAL PEPTIDE SYNTHETASE"/>
    <property type="match status" value="1"/>
</dbReference>
<organism evidence="3 4">
    <name type="scientific">Polymorphospora rubra</name>
    <dbReference type="NCBI Taxonomy" id="338584"/>
    <lineage>
        <taxon>Bacteria</taxon>
        <taxon>Bacillati</taxon>
        <taxon>Actinomycetota</taxon>
        <taxon>Actinomycetes</taxon>
        <taxon>Micromonosporales</taxon>
        <taxon>Micromonosporaceae</taxon>
        <taxon>Polymorphospora</taxon>
    </lineage>
</organism>
<evidence type="ECO:0000256" key="1">
    <source>
        <dbReference type="SAM" id="MobiDB-lite"/>
    </source>
</evidence>
<dbReference type="InterPro" id="IPR010071">
    <property type="entry name" value="AA_adenyl_dom"/>
</dbReference>
<reference evidence="3" key="1">
    <citation type="submission" date="2020-08" db="EMBL/GenBank/DDBJ databases">
        <title>Whole genome shotgun sequence of Polymorphospora rubra NBRC 101157.</title>
        <authorList>
            <person name="Komaki H."/>
            <person name="Tamura T."/>
        </authorList>
    </citation>
    <scope>NUCLEOTIDE SEQUENCE</scope>
    <source>
        <strain evidence="3">NBRC 101157</strain>
    </source>
</reference>
<dbReference type="NCBIfam" id="TIGR01733">
    <property type="entry name" value="AA-adenyl-dom"/>
    <property type="match status" value="1"/>
</dbReference>
<accession>A0A810N7R6</accession>
<keyword evidence="4" id="KW-1185">Reference proteome</keyword>
<dbReference type="Gene3D" id="3.40.50.12780">
    <property type="entry name" value="N-terminal domain of ligase-like"/>
    <property type="match status" value="1"/>
</dbReference>
<evidence type="ECO:0000259" key="2">
    <source>
        <dbReference type="Pfam" id="PF00501"/>
    </source>
</evidence>
<gene>
    <name evidence="3" type="ORF">Prubr_44660</name>
</gene>
<dbReference type="Gene3D" id="3.30.300.30">
    <property type="match status" value="1"/>
</dbReference>
<feature type="region of interest" description="Disordered" evidence="1">
    <location>
        <begin position="294"/>
        <end position="315"/>
    </location>
</feature>
<dbReference type="EMBL" id="AP023359">
    <property type="protein sequence ID" value="BCJ67445.1"/>
    <property type="molecule type" value="Genomic_DNA"/>
</dbReference>
<dbReference type="RefSeq" id="WP_246567469.1">
    <property type="nucleotide sequence ID" value="NZ_AP023359.1"/>
</dbReference>
<dbReference type="GO" id="GO:0005737">
    <property type="term" value="C:cytoplasm"/>
    <property type="evidence" value="ECO:0007669"/>
    <property type="project" value="TreeGrafter"/>
</dbReference>
<dbReference type="PROSITE" id="PS00455">
    <property type="entry name" value="AMP_BINDING"/>
    <property type="match status" value="1"/>
</dbReference>
<dbReference type="KEGG" id="pry:Prubr_44660"/>
<dbReference type="InterPro" id="IPR045851">
    <property type="entry name" value="AMP-bd_C_sf"/>
</dbReference>
<dbReference type="GO" id="GO:0044550">
    <property type="term" value="P:secondary metabolite biosynthetic process"/>
    <property type="evidence" value="ECO:0007669"/>
    <property type="project" value="TreeGrafter"/>
</dbReference>
<dbReference type="GO" id="GO:0031177">
    <property type="term" value="F:phosphopantetheine binding"/>
    <property type="evidence" value="ECO:0007669"/>
    <property type="project" value="TreeGrafter"/>
</dbReference>
<feature type="domain" description="AMP-dependent synthetase/ligase" evidence="2">
    <location>
        <begin position="328"/>
        <end position="685"/>
    </location>
</feature>
<dbReference type="SUPFAM" id="SSF56801">
    <property type="entry name" value="Acetyl-CoA synthetase-like"/>
    <property type="match status" value="1"/>
</dbReference>
<evidence type="ECO:0000313" key="4">
    <source>
        <dbReference type="Proteomes" id="UP000680866"/>
    </source>
</evidence>
<dbReference type="InterPro" id="IPR020845">
    <property type="entry name" value="AMP-binding_CS"/>
</dbReference>
<dbReference type="InterPro" id="IPR000873">
    <property type="entry name" value="AMP-dep_synth/lig_dom"/>
</dbReference>
<dbReference type="Pfam" id="PF00501">
    <property type="entry name" value="AMP-binding"/>
    <property type="match status" value="1"/>
</dbReference>
<sequence length="837" mass="91403">MTTGPDPRFAGLSCYTSNLAGYRAAEFADTPPWFATSVRLAVRVDLPDGQLAFSHHAQPLDRLPDGTRLTYASAPASDAADGIDAELRRYGRVVVVADSAALPWSPSAGSTHHAPHWLLVDGRYGDEWHVVDAFGGLLATGEQRPYAGRLGTGALLSALRQPGWSPEQCRRGALVFGHWTPPPDGADPCWLRRTADPAPAPRLPGTWLSGDDALEFLRDRVTDDPAAAGRHLDDLWAAAMHHVFRHRWYAADAAAAAWADLPRALRFAVDSARRGRPRPALVRATFDHLRRLERDQATAAPTPVGRNPRQRPEGSAMETRTLYDWFLTSARRHPDNVAIEVAADALTYAELRAATERLSADLVRHLGRPPRRVGLLSSRSLVGYLTYLAALRLGATVVPLNPANPAARNLAISDEAGLDLTVVDDTSGDGLAEYRRQAAVAVLDLTGDGWRRFLTPDPGATVPPQVERGPDDFAYIIFTSGTTGRPKGVPATHANVGSFLTEVIRRYRFRPESRVSQTFEMCFDGSILAMFGAWGSGATLCVAQRGDVLTPVRFINGKRLTHWLSVPSLISFAKRLRALAPGSMPTLRLSSFGGEPLTVQQVDDWTAAAPNTAVINCYGPTETTVIVTAYEVPADPAQRVAAVNRSVPIGDIYPHLEYVLLDDDLRPSDDGELCIRGDQRFPGYLDPAENAGRFVTFDGARARVYDGTEPLTARHWYRTGDRVRRESGELVHQGRIDHQVKVRGNRVELGEIEAALRIHPQVVEAVVITVAGVDGEVDLHAVYTGAPLSDDDLTGLVGHLPPYMRPRGFHHRAEIPLTEVDKVDRKRLADEFLATHG</sequence>
<dbReference type="AlphaFoldDB" id="A0A810N7R6"/>
<name>A0A810N7R6_9ACTN</name>
<evidence type="ECO:0000313" key="3">
    <source>
        <dbReference type="EMBL" id="BCJ67445.1"/>
    </source>
</evidence>
<dbReference type="InterPro" id="IPR042099">
    <property type="entry name" value="ANL_N_sf"/>
</dbReference>
<dbReference type="GO" id="GO:0043041">
    <property type="term" value="P:amino acid activation for nonribosomal peptide biosynthetic process"/>
    <property type="evidence" value="ECO:0007669"/>
    <property type="project" value="TreeGrafter"/>
</dbReference>
<dbReference type="Proteomes" id="UP000680866">
    <property type="component" value="Chromosome"/>
</dbReference>